<evidence type="ECO:0000256" key="7">
    <source>
        <dbReference type="ARBA" id="ARBA00022840"/>
    </source>
</evidence>
<evidence type="ECO:0000259" key="10">
    <source>
        <dbReference type="PROSITE" id="PS51163"/>
    </source>
</evidence>
<dbReference type="Pfam" id="PF01300">
    <property type="entry name" value="Sua5_yciO_yrdC"/>
    <property type="match status" value="1"/>
</dbReference>
<dbReference type="InterPro" id="IPR023535">
    <property type="entry name" value="TC-AMP_synthase"/>
</dbReference>
<feature type="domain" description="YrdC-like" evidence="10">
    <location>
        <begin position="3"/>
        <end position="183"/>
    </location>
</feature>
<dbReference type="EMBL" id="SRMF01000008">
    <property type="protein sequence ID" value="TGG91491.1"/>
    <property type="molecule type" value="Genomic_DNA"/>
</dbReference>
<proteinExistence type="inferred from homology"/>
<keyword evidence="5 9" id="KW-0548">Nucleotidyltransferase</keyword>
<dbReference type="InterPro" id="IPR006070">
    <property type="entry name" value="Sua5-like_dom"/>
</dbReference>
<reference evidence="11 12" key="1">
    <citation type="submission" date="2019-04" db="EMBL/GenBank/DDBJ databases">
        <title>Natronospirillum operosus gen. nov., sp. nov., a haloalkaliphilic satellite isolated from decaying biomass of laboratory culture of cyanobacterium Geitlerinema sp. and proposal of Natronospirillaceae fam. nov. and Saccharospirillaceae fam. nov.</title>
        <authorList>
            <person name="Kevbrin V."/>
            <person name="Boltyanskaya Y."/>
            <person name="Koziaeva V."/>
            <person name="Grouzdev D.S."/>
            <person name="Park M."/>
            <person name="Cho J."/>
        </authorList>
    </citation>
    <scope>NUCLEOTIDE SEQUENCE [LARGE SCALE GENOMIC DNA]</scope>
    <source>
        <strain evidence="11 12">G-116</strain>
    </source>
</reference>
<keyword evidence="7 9" id="KW-0067">ATP-binding</keyword>
<dbReference type="GO" id="GO:0006450">
    <property type="term" value="P:regulation of translational fidelity"/>
    <property type="evidence" value="ECO:0007669"/>
    <property type="project" value="TreeGrafter"/>
</dbReference>
<dbReference type="GO" id="GO:0005737">
    <property type="term" value="C:cytoplasm"/>
    <property type="evidence" value="ECO:0007669"/>
    <property type="project" value="UniProtKB-SubCell"/>
</dbReference>
<dbReference type="GO" id="GO:0005524">
    <property type="term" value="F:ATP binding"/>
    <property type="evidence" value="ECO:0007669"/>
    <property type="project" value="UniProtKB-UniRule"/>
</dbReference>
<dbReference type="GO" id="GO:0003725">
    <property type="term" value="F:double-stranded RNA binding"/>
    <property type="evidence" value="ECO:0007669"/>
    <property type="project" value="InterPro"/>
</dbReference>
<evidence type="ECO:0000313" key="11">
    <source>
        <dbReference type="EMBL" id="TGG91491.1"/>
    </source>
</evidence>
<keyword evidence="3 9" id="KW-0808">Transferase</keyword>
<dbReference type="GO" id="GO:0000049">
    <property type="term" value="F:tRNA binding"/>
    <property type="evidence" value="ECO:0007669"/>
    <property type="project" value="TreeGrafter"/>
</dbReference>
<evidence type="ECO:0000256" key="4">
    <source>
        <dbReference type="ARBA" id="ARBA00022694"/>
    </source>
</evidence>
<evidence type="ECO:0000256" key="6">
    <source>
        <dbReference type="ARBA" id="ARBA00022741"/>
    </source>
</evidence>
<comment type="function">
    <text evidence="9">Required for the formation of a threonylcarbamoyl group on adenosine at position 37 (t(6)A37) in tRNAs that read codons beginning with adenine. Catalyzes the conversion of L-threonine, HCO(3)(-)/CO(2) and ATP to give threonylcarbamoyl-AMP (TC-AMP) as the acyladenylate intermediate, with the release of diphosphate.</text>
</comment>
<protein>
    <recommendedName>
        <fullName evidence="9">Threonylcarbamoyl-AMP synthase</fullName>
        <shortName evidence="9">TC-AMP synthase</shortName>
        <ecNumber evidence="9">2.7.7.87</ecNumber>
    </recommendedName>
    <alternativeName>
        <fullName evidence="9">L-threonylcarbamoyladenylate synthase</fullName>
    </alternativeName>
    <alternativeName>
        <fullName evidence="9">t(6)A37 threonylcarbamoyladenosine biosynthesis protein TsaC</fullName>
    </alternativeName>
    <alternativeName>
        <fullName evidence="9">tRNA threonylcarbamoyladenosine biosynthesis protein TsaC</fullName>
    </alternativeName>
</protein>
<dbReference type="OrthoDB" id="9814580at2"/>
<dbReference type="RefSeq" id="WP_135484275.1">
    <property type="nucleotide sequence ID" value="NZ_SRMF01000008.1"/>
</dbReference>
<accession>A0A4Z0WAP5</accession>
<comment type="subcellular location">
    <subcellularLocation>
        <location evidence="1 9">Cytoplasm</location>
    </subcellularLocation>
</comment>
<dbReference type="AlphaFoldDB" id="A0A4Z0WAP5"/>
<comment type="catalytic activity">
    <reaction evidence="8 9">
        <text>L-threonine + hydrogencarbonate + ATP = L-threonylcarbamoyladenylate + diphosphate + H2O</text>
        <dbReference type="Rhea" id="RHEA:36407"/>
        <dbReference type="ChEBI" id="CHEBI:15377"/>
        <dbReference type="ChEBI" id="CHEBI:17544"/>
        <dbReference type="ChEBI" id="CHEBI:30616"/>
        <dbReference type="ChEBI" id="CHEBI:33019"/>
        <dbReference type="ChEBI" id="CHEBI:57926"/>
        <dbReference type="ChEBI" id="CHEBI:73682"/>
        <dbReference type="EC" id="2.7.7.87"/>
    </reaction>
</comment>
<comment type="similarity">
    <text evidence="9">Belongs to the SUA5 family. TsaC subfamily.</text>
</comment>
<evidence type="ECO:0000313" key="12">
    <source>
        <dbReference type="Proteomes" id="UP000297475"/>
    </source>
</evidence>
<dbReference type="EC" id="2.7.7.87" evidence="9"/>
<dbReference type="Gene3D" id="3.90.870.10">
    <property type="entry name" value="DHBP synthase"/>
    <property type="match status" value="1"/>
</dbReference>
<keyword evidence="6 9" id="KW-0547">Nucleotide-binding</keyword>
<name>A0A4Z0WAP5_9GAMM</name>
<dbReference type="GO" id="GO:0002949">
    <property type="term" value="P:tRNA threonylcarbamoyladenosine modification"/>
    <property type="evidence" value="ECO:0007669"/>
    <property type="project" value="UniProtKB-UniRule"/>
</dbReference>
<gene>
    <name evidence="9" type="primary">tsaC</name>
    <name evidence="11" type="ORF">E4656_15795</name>
</gene>
<evidence type="ECO:0000256" key="2">
    <source>
        <dbReference type="ARBA" id="ARBA00022490"/>
    </source>
</evidence>
<dbReference type="GO" id="GO:0061710">
    <property type="term" value="F:L-threonylcarbamoyladenylate synthase"/>
    <property type="evidence" value="ECO:0007669"/>
    <property type="project" value="UniProtKB-EC"/>
</dbReference>
<dbReference type="SUPFAM" id="SSF55821">
    <property type="entry name" value="YrdC/RibB"/>
    <property type="match status" value="1"/>
</dbReference>
<comment type="caution">
    <text evidence="11">The sequence shown here is derived from an EMBL/GenBank/DDBJ whole genome shotgun (WGS) entry which is preliminary data.</text>
</comment>
<dbReference type="InterPro" id="IPR017945">
    <property type="entry name" value="DHBP_synth_RibB-like_a/b_dom"/>
</dbReference>
<evidence type="ECO:0000256" key="1">
    <source>
        <dbReference type="ARBA" id="ARBA00004496"/>
    </source>
</evidence>
<organism evidence="11 12">
    <name type="scientific">Natronospirillum operosum</name>
    <dbReference type="NCBI Taxonomy" id="2759953"/>
    <lineage>
        <taxon>Bacteria</taxon>
        <taxon>Pseudomonadati</taxon>
        <taxon>Pseudomonadota</taxon>
        <taxon>Gammaproteobacteria</taxon>
        <taxon>Oceanospirillales</taxon>
        <taxon>Natronospirillaceae</taxon>
        <taxon>Natronospirillum</taxon>
    </lineage>
</organism>
<evidence type="ECO:0000256" key="3">
    <source>
        <dbReference type="ARBA" id="ARBA00022679"/>
    </source>
</evidence>
<evidence type="ECO:0000256" key="9">
    <source>
        <dbReference type="HAMAP-Rule" id="MF_01852"/>
    </source>
</evidence>
<evidence type="ECO:0000256" key="5">
    <source>
        <dbReference type="ARBA" id="ARBA00022695"/>
    </source>
</evidence>
<dbReference type="HAMAP" id="MF_01852">
    <property type="entry name" value="TsaC"/>
    <property type="match status" value="1"/>
</dbReference>
<dbReference type="InterPro" id="IPR050156">
    <property type="entry name" value="TC-AMP_synthase_SUA5"/>
</dbReference>
<dbReference type="PROSITE" id="PS51163">
    <property type="entry name" value="YRDC"/>
    <property type="match status" value="1"/>
</dbReference>
<keyword evidence="12" id="KW-1185">Reference proteome</keyword>
<dbReference type="PANTHER" id="PTHR17490:SF18">
    <property type="entry name" value="THREONYLCARBAMOYL-AMP SYNTHASE"/>
    <property type="match status" value="1"/>
</dbReference>
<evidence type="ECO:0000256" key="8">
    <source>
        <dbReference type="ARBA" id="ARBA00048366"/>
    </source>
</evidence>
<dbReference type="PANTHER" id="PTHR17490">
    <property type="entry name" value="SUA5"/>
    <property type="match status" value="1"/>
</dbReference>
<dbReference type="Proteomes" id="UP000297475">
    <property type="component" value="Unassembled WGS sequence"/>
</dbReference>
<sequence length="183" mass="20027">MTWLNPEQVRAAFWQGGLLAYPTEAVWGLGCNPWDQVAVGRLLTLKQRPLHKGLILVAGQWAVLAPWLEHLSAPQHAQLTATWPGPVTWLIPRPPGMPDWITGGQSTVAMRLSAHPTIATLTSILGMPLVSTSANRSGRRAGRHEWQVRYWLGDDVDCYISGPTGGAAQPSTIRDLVTGTRLR</sequence>
<keyword evidence="2 9" id="KW-0963">Cytoplasm</keyword>
<keyword evidence="4 9" id="KW-0819">tRNA processing</keyword>